<keyword evidence="2" id="KW-1185">Reference proteome</keyword>
<organism evidence="1 2">
    <name type="scientific">Diphasiastrum complanatum</name>
    <name type="common">Issler's clubmoss</name>
    <name type="synonym">Lycopodium complanatum</name>
    <dbReference type="NCBI Taxonomy" id="34168"/>
    <lineage>
        <taxon>Eukaryota</taxon>
        <taxon>Viridiplantae</taxon>
        <taxon>Streptophyta</taxon>
        <taxon>Embryophyta</taxon>
        <taxon>Tracheophyta</taxon>
        <taxon>Lycopodiopsida</taxon>
        <taxon>Lycopodiales</taxon>
        <taxon>Lycopodiaceae</taxon>
        <taxon>Lycopodioideae</taxon>
        <taxon>Diphasiastrum</taxon>
    </lineage>
</organism>
<evidence type="ECO:0000313" key="2">
    <source>
        <dbReference type="Proteomes" id="UP001162992"/>
    </source>
</evidence>
<accession>A0ACC2ETT9</accession>
<evidence type="ECO:0000313" key="1">
    <source>
        <dbReference type="EMBL" id="KAJ7569883.1"/>
    </source>
</evidence>
<protein>
    <submittedName>
        <fullName evidence="1">Uncharacterized protein</fullName>
    </submittedName>
</protein>
<dbReference type="Proteomes" id="UP001162992">
    <property type="component" value="Chromosome 1"/>
</dbReference>
<comment type="caution">
    <text evidence="1">The sequence shown here is derived from an EMBL/GenBank/DDBJ whole genome shotgun (WGS) entry which is preliminary data.</text>
</comment>
<gene>
    <name evidence="1" type="ORF">O6H91_01G098700</name>
</gene>
<dbReference type="EMBL" id="CM055092">
    <property type="protein sequence ID" value="KAJ7569883.1"/>
    <property type="molecule type" value="Genomic_DNA"/>
</dbReference>
<proteinExistence type="predicted"/>
<sequence>MTGQQKRQLELDVSPLPVKCLKHTDISRYKEANDWTKPGTEILKESPDLGSCASTELKQQVSRDESQGHEEAKRALVQLASSSVYHEGSCLSKQQELATPERVKVSGSSYPPAYLPTQVRWLPSPSRHILDQSHQTDEHRTSTTPEWSDEVSHPHFSDERFLPRKRVPIGPDFQANVPLWEAKPAPVVMVGIPGGAEGRFESTDENNESRWLGLQVWPLPGCEKIENENKIGKGRTGTCSCIHPCSIECIQKHVQEETMRLKLELGEAFKSWGFSEMGECVSEHWMEEEEQRFKMLVKLNPVSLGRNFWHMLPFAFPSRSTKDFVSYYFNVFVLRRRAIQNRLDPDNIDSDDDECDLTSSDSDDSEGYDTDEEEGEFEQDESDEDKPENDWEQISESETEQGLEASSLLNSKFMNNHRNLSVYDGRCLGDDDMNNASVERVPSTRETTADRDSLDGSMQNSSSIPISEWNCDLQLSGKHFQAGSRSLGTDNLQGDKNWDDHHWMQVNHIPDRELLPKLRSSLDFDVSPYVKESNFNKDHPSLVQRSSLETSGPDLWVGYMDIIPRKSIDKLISTTGLITELFGDGAREADVENKVSGHRLSDFIFNGRRGEME</sequence>
<name>A0ACC2ETT9_DIPCM</name>
<reference evidence="2" key="1">
    <citation type="journal article" date="2024" name="Proc. Natl. Acad. Sci. U.S.A.">
        <title>Extraordinary preservation of gene collinearity over three hundred million years revealed in homosporous lycophytes.</title>
        <authorList>
            <person name="Li C."/>
            <person name="Wickell D."/>
            <person name="Kuo L.Y."/>
            <person name="Chen X."/>
            <person name="Nie B."/>
            <person name="Liao X."/>
            <person name="Peng D."/>
            <person name="Ji J."/>
            <person name="Jenkins J."/>
            <person name="Williams M."/>
            <person name="Shu S."/>
            <person name="Plott C."/>
            <person name="Barry K."/>
            <person name="Rajasekar S."/>
            <person name="Grimwood J."/>
            <person name="Han X."/>
            <person name="Sun S."/>
            <person name="Hou Z."/>
            <person name="He W."/>
            <person name="Dai G."/>
            <person name="Sun C."/>
            <person name="Schmutz J."/>
            <person name="Leebens-Mack J.H."/>
            <person name="Li F.W."/>
            <person name="Wang L."/>
        </authorList>
    </citation>
    <scope>NUCLEOTIDE SEQUENCE [LARGE SCALE GENOMIC DNA]</scope>
    <source>
        <strain evidence="2">cv. PW_Plant_1</strain>
    </source>
</reference>